<gene>
    <name evidence="1" type="ORF">GCM10023095_11520</name>
</gene>
<sequence>MLLGILVAGGLHASPWLEADDPYLRSDLQYLADRGLLVMPTNAFPIRWSLLSKALAAVDVSQLTPAEALAFHHVQYRLDSDRLGRGRSHLRMSGATQADVGRQGFGWHPRTEYGIQASREWLMNNYAVRLAAGYQQANERDDRFDYQGTYLALGPGDVNLVLGWLERWWGPGWQTSLSLSEQAPPLPAVALNYLHPELPALGSVWLESLLAKQDNSAAEDQLWATRLVARPSSLLQLGLTYENWFGGGDGSQLSQFGDALTNDNQRGRWSWDVRLAHALPAQGSGGLYTQQAKTLAEGPDYQLWGADGQWLLAGIMVRAVVEYSQAHGSAADAAQTERLQHKAYAIADCPDGKRWHLGTYLQLPNDHQASLFWQTVHDSQTSEGNGWTAQYVLPALAGRLTVNLNAMDQPRNNDTDRLSAGLVYEYRFH</sequence>
<dbReference type="EMBL" id="BAABFC010000009">
    <property type="protein sequence ID" value="GAA4496479.1"/>
    <property type="molecule type" value="Genomic_DNA"/>
</dbReference>
<dbReference type="InterPro" id="IPR038636">
    <property type="entry name" value="Wzi_sf"/>
</dbReference>
<comment type="caution">
    <text evidence="1">The sequence shown here is derived from an EMBL/GenBank/DDBJ whole genome shotgun (WGS) entry which is preliminary data.</text>
</comment>
<evidence type="ECO:0000313" key="1">
    <source>
        <dbReference type="EMBL" id="GAA4496479.1"/>
    </source>
</evidence>
<proteinExistence type="predicted"/>
<accession>A0ABP8Q2I8</accession>
<dbReference type="InterPro" id="IPR026950">
    <property type="entry name" value="Caps_assemb_Wzi"/>
</dbReference>
<dbReference type="Gene3D" id="2.40.160.130">
    <property type="entry name" value="Capsule assembly protein Wzi"/>
    <property type="match status" value="1"/>
</dbReference>
<dbReference type="Pfam" id="PF14052">
    <property type="entry name" value="Caps_assemb_Wzi"/>
    <property type="match status" value="1"/>
</dbReference>
<evidence type="ECO:0008006" key="3">
    <source>
        <dbReference type="Google" id="ProtNLM"/>
    </source>
</evidence>
<name>A0ABP8Q2I8_9GAMM</name>
<organism evidence="1 2">
    <name type="scientific">Pseudaeromonas paramecii</name>
    <dbReference type="NCBI Taxonomy" id="2138166"/>
    <lineage>
        <taxon>Bacteria</taxon>
        <taxon>Pseudomonadati</taxon>
        <taxon>Pseudomonadota</taxon>
        <taxon>Gammaproteobacteria</taxon>
        <taxon>Aeromonadales</taxon>
        <taxon>Aeromonadaceae</taxon>
        <taxon>Pseudaeromonas</taxon>
    </lineage>
</organism>
<protein>
    <recommendedName>
        <fullName evidence="3">Capsule assembly Wzi family protein</fullName>
    </recommendedName>
</protein>
<reference evidence="2" key="1">
    <citation type="journal article" date="2019" name="Int. J. Syst. Evol. Microbiol.">
        <title>The Global Catalogue of Microorganisms (GCM) 10K type strain sequencing project: providing services to taxonomists for standard genome sequencing and annotation.</title>
        <authorList>
            <consortium name="The Broad Institute Genomics Platform"/>
            <consortium name="The Broad Institute Genome Sequencing Center for Infectious Disease"/>
            <person name="Wu L."/>
            <person name="Ma J."/>
        </authorList>
    </citation>
    <scope>NUCLEOTIDE SEQUENCE [LARGE SCALE GENOMIC DNA]</scope>
    <source>
        <strain evidence="2">JCM 32226</strain>
    </source>
</reference>
<dbReference type="Proteomes" id="UP001501321">
    <property type="component" value="Unassembled WGS sequence"/>
</dbReference>
<dbReference type="RefSeq" id="WP_345010964.1">
    <property type="nucleotide sequence ID" value="NZ_BAABFC010000009.1"/>
</dbReference>
<evidence type="ECO:0000313" key="2">
    <source>
        <dbReference type="Proteomes" id="UP001501321"/>
    </source>
</evidence>
<keyword evidence="2" id="KW-1185">Reference proteome</keyword>